<protein>
    <recommendedName>
        <fullName evidence="1">N-acetyltransferase domain-containing protein</fullName>
    </recommendedName>
</protein>
<dbReference type="AlphaFoldDB" id="A0AAV2RFT8"/>
<organism evidence="2 3">
    <name type="scientific">Meganyctiphanes norvegica</name>
    <name type="common">Northern krill</name>
    <name type="synonym">Thysanopoda norvegica</name>
    <dbReference type="NCBI Taxonomy" id="48144"/>
    <lineage>
        <taxon>Eukaryota</taxon>
        <taxon>Metazoa</taxon>
        <taxon>Ecdysozoa</taxon>
        <taxon>Arthropoda</taxon>
        <taxon>Crustacea</taxon>
        <taxon>Multicrustacea</taxon>
        <taxon>Malacostraca</taxon>
        <taxon>Eumalacostraca</taxon>
        <taxon>Eucarida</taxon>
        <taxon>Euphausiacea</taxon>
        <taxon>Euphausiidae</taxon>
        <taxon>Meganyctiphanes</taxon>
    </lineage>
</organism>
<dbReference type="GO" id="GO:0016747">
    <property type="term" value="F:acyltransferase activity, transferring groups other than amino-acyl groups"/>
    <property type="evidence" value="ECO:0007669"/>
    <property type="project" value="InterPro"/>
</dbReference>
<sequence>MRAVNNEEELRKILKQQQNYLPLSSTIYGIICNELDYGVCGHLKSTIYVPDPILDGGRSSSLVVVYAAYDDVPNEGWVPLAIFWDSDAEKDSDIADLLLTIPDIDWNLPISVLPAPLTIIEKLKSILECGQFFGMKRDLAYLMDGQVYGLQAAQKVSIPDGYKLRALHPRDLKYIKSKTGPTHEQDRDVCTQLTVLPSAALYTDDNQGSEVLVSWATVRFNGEIGRIFTVPEYRGRGLAKVVTATLANHMLESREAVYVSIDASNAASIKFNTAIGFQNKYTAGIATIVPSS</sequence>
<evidence type="ECO:0000259" key="1">
    <source>
        <dbReference type="PROSITE" id="PS51186"/>
    </source>
</evidence>
<dbReference type="CDD" id="cd04301">
    <property type="entry name" value="NAT_SF"/>
    <property type="match status" value="1"/>
</dbReference>
<dbReference type="PANTHER" id="PTHR20958">
    <property type="entry name" value="GLYCINE N-ACYLTRANSFERASE-LIKE PROTEIN"/>
    <property type="match status" value="1"/>
</dbReference>
<dbReference type="Pfam" id="PF08445">
    <property type="entry name" value="FR47"/>
    <property type="match status" value="1"/>
</dbReference>
<dbReference type="InterPro" id="IPR053225">
    <property type="entry name" value="Acyl-CoA_N-acyltransferase"/>
</dbReference>
<gene>
    <name evidence="2" type="ORF">MNOR_LOCUS23963</name>
</gene>
<keyword evidence="3" id="KW-1185">Reference proteome</keyword>
<dbReference type="InterPro" id="IPR016181">
    <property type="entry name" value="Acyl_CoA_acyltransferase"/>
</dbReference>
<dbReference type="PANTHER" id="PTHR20958:SF6">
    <property type="entry name" value="GLYCINE N-ACYLTRANSFERASE-LIKE PROTEIN"/>
    <property type="match status" value="1"/>
</dbReference>
<evidence type="ECO:0000313" key="3">
    <source>
        <dbReference type="Proteomes" id="UP001497623"/>
    </source>
</evidence>
<accession>A0AAV2RFT8</accession>
<dbReference type="EMBL" id="CAXKWB010021598">
    <property type="protein sequence ID" value="CAL4123297.1"/>
    <property type="molecule type" value="Genomic_DNA"/>
</dbReference>
<dbReference type="InterPro" id="IPR000182">
    <property type="entry name" value="GNAT_dom"/>
</dbReference>
<comment type="caution">
    <text evidence="2">The sequence shown here is derived from an EMBL/GenBank/DDBJ whole genome shotgun (WGS) entry which is preliminary data.</text>
</comment>
<reference evidence="2 3" key="1">
    <citation type="submission" date="2024-05" db="EMBL/GenBank/DDBJ databases">
        <authorList>
            <person name="Wallberg A."/>
        </authorList>
    </citation>
    <scope>NUCLEOTIDE SEQUENCE [LARGE SCALE GENOMIC DNA]</scope>
</reference>
<dbReference type="SUPFAM" id="SSF55729">
    <property type="entry name" value="Acyl-CoA N-acyltransferases (Nat)"/>
    <property type="match status" value="1"/>
</dbReference>
<dbReference type="Proteomes" id="UP001497623">
    <property type="component" value="Unassembled WGS sequence"/>
</dbReference>
<dbReference type="Gene3D" id="3.40.630.30">
    <property type="match status" value="1"/>
</dbReference>
<dbReference type="PROSITE" id="PS51186">
    <property type="entry name" value="GNAT"/>
    <property type="match status" value="1"/>
</dbReference>
<proteinExistence type="predicted"/>
<name>A0AAV2RFT8_MEGNR</name>
<dbReference type="InterPro" id="IPR013653">
    <property type="entry name" value="GCN5-like_dom"/>
</dbReference>
<evidence type="ECO:0000313" key="2">
    <source>
        <dbReference type="EMBL" id="CAL4123297.1"/>
    </source>
</evidence>
<feature type="domain" description="N-acetyltransferase" evidence="1">
    <location>
        <begin position="162"/>
        <end position="292"/>
    </location>
</feature>